<sequence>MRLPKDELPLVVVQPKPLALTNRVGDKNDFFINTPRKTIYEMVESNQGGNITLALENSIISDAPEGSLMVSGGSSQEAEGSTLTPAKRLPSTMLDVDEEYDESSVTKKACSVRIKK</sequence>
<feature type="region of interest" description="Disordered" evidence="1">
    <location>
        <begin position="66"/>
        <end position="90"/>
    </location>
</feature>
<evidence type="ECO:0000313" key="3">
    <source>
        <dbReference type="Proteomes" id="UP001642260"/>
    </source>
</evidence>
<feature type="compositionally biased region" description="Polar residues" evidence="1">
    <location>
        <begin position="72"/>
        <end position="84"/>
    </location>
</feature>
<name>A0ABC8LWJ8_ERUVS</name>
<reference evidence="2 3" key="1">
    <citation type="submission" date="2022-03" db="EMBL/GenBank/DDBJ databases">
        <authorList>
            <person name="Macdonald S."/>
            <person name="Ahmed S."/>
            <person name="Newling K."/>
        </authorList>
    </citation>
    <scope>NUCLEOTIDE SEQUENCE [LARGE SCALE GENOMIC DNA]</scope>
</reference>
<organism evidence="2 3">
    <name type="scientific">Eruca vesicaria subsp. sativa</name>
    <name type="common">Garden rocket</name>
    <name type="synonym">Eruca sativa</name>
    <dbReference type="NCBI Taxonomy" id="29727"/>
    <lineage>
        <taxon>Eukaryota</taxon>
        <taxon>Viridiplantae</taxon>
        <taxon>Streptophyta</taxon>
        <taxon>Embryophyta</taxon>
        <taxon>Tracheophyta</taxon>
        <taxon>Spermatophyta</taxon>
        <taxon>Magnoliopsida</taxon>
        <taxon>eudicotyledons</taxon>
        <taxon>Gunneridae</taxon>
        <taxon>Pentapetalae</taxon>
        <taxon>rosids</taxon>
        <taxon>malvids</taxon>
        <taxon>Brassicales</taxon>
        <taxon>Brassicaceae</taxon>
        <taxon>Brassiceae</taxon>
        <taxon>Eruca</taxon>
    </lineage>
</organism>
<comment type="caution">
    <text evidence="2">The sequence shown here is derived from an EMBL/GenBank/DDBJ whole genome shotgun (WGS) entry which is preliminary data.</text>
</comment>
<protein>
    <submittedName>
        <fullName evidence="2">Uncharacterized protein</fullName>
    </submittedName>
</protein>
<proteinExistence type="predicted"/>
<dbReference type="AlphaFoldDB" id="A0ABC8LWJ8"/>
<dbReference type="Proteomes" id="UP001642260">
    <property type="component" value="Unassembled WGS sequence"/>
</dbReference>
<evidence type="ECO:0000313" key="2">
    <source>
        <dbReference type="EMBL" id="CAH8388215.1"/>
    </source>
</evidence>
<keyword evidence="3" id="KW-1185">Reference proteome</keyword>
<gene>
    <name evidence="2" type="ORF">ERUC_LOCUS40698</name>
</gene>
<evidence type="ECO:0000256" key="1">
    <source>
        <dbReference type="SAM" id="MobiDB-lite"/>
    </source>
</evidence>
<dbReference type="EMBL" id="CAKOAT010786265">
    <property type="protein sequence ID" value="CAH8388215.1"/>
    <property type="molecule type" value="Genomic_DNA"/>
</dbReference>
<accession>A0ABC8LWJ8</accession>